<name>A0A974HVY4_XENLA</name>
<sequence>MEFRGPMLKIKKTYAFKRLYVYNIAAHSNERKMACTRLTYGETSDALEIEANSVNMCRICSAETQTLISVEPALRGFELTQQGAVKRKDNMANPFVS</sequence>
<dbReference type="EMBL" id="CM004469">
    <property type="protein sequence ID" value="OCT91921.1"/>
    <property type="molecule type" value="Genomic_DNA"/>
</dbReference>
<proteinExistence type="predicted"/>
<evidence type="ECO:0000313" key="2">
    <source>
        <dbReference type="Proteomes" id="UP000694892"/>
    </source>
</evidence>
<dbReference type="AlphaFoldDB" id="A0A974HVY4"/>
<gene>
    <name evidence="1" type="ORF">XELAEV_18014978mg</name>
</gene>
<accession>A0A974HVY4</accession>
<evidence type="ECO:0000313" key="1">
    <source>
        <dbReference type="EMBL" id="OCT91921.1"/>
    </source>
</evidence>
<organism evidence="1 2">
    <name type="scientific">Xenopus laevis</name>
    <name type="common">African clawed frog</name>
    <dbReference type="NCBI Taxonomy" id="8355"/>
    <lineage>
        <taxon>Eukaryota</taxon>
        <taxon>Metazoa</taxon>
        <taxon>Chordata</taxon>
        <taxon>Craniata</taxon>
        <taxon>Vertebrata</taxon>
        <taxon>Euteleostomi</taxon>
        <taxon>Amphibia</taxon>
        <taxon>Batrachia</taxon>
        <taxon>Anura</taxon>
        <taxon>Pipoidea</taxon>
        <taxon>Pipidae</taxon>
        <taxon>Xenopodinae</taxon>
        <taxon>Xenopus</taxon>
        <taxon>Xenopus</taxon>
    </lineage>
</organism>
<dbReference type="Proteomes" id="UP000694892">
    <property type="component" value="Chromosome 2S"/>
</dbReference>
<reference evidence="2" key="1">
    <citation type="journal article" date="2016" name="Nature">
        <title>Genome evolution in the allotetraploid frog Xenopus laevis.</title>
        <authorList>
            <person name="Session A.M."/>
            <person name="Uno Y."/>
            <person name="Kwon T."/>
            <person name="Chapman J.A."/>
            <person name="Toyoda A."/>
            <person name="Takahashi S."/>
            <person name="Fukui A."/>
            <person name="Hikosaka A."/>
            <person name="Suzuki A."/>
            <person name="Kondo M."/>
            <person name="van Heeringen S.J."/>
            <person name="Quigley I."/>
            <person name="Heinz S."/>
            <person name="Ogino H."/>
            <person name="Ochi H."/>
            <person name="Hellsten U."/>
            <person name="Lyons J.B."/>
            <person name="Simakov O."/>
            <person name="Putnam N."/>
            <person name="Stites J."/>
            <person name="Kuroki Y."/>
            <person name="Tanaka T."/>
            <person name="Michiue T."/>
            <person name="Watanabe M."/>
            <person name="Bogdanovic O."/>
            <person name="Lister R."/>
            <person name="Georgiou G."/>
            <person name="Paranjpe S.S."/>
            <person name="van Kruijsbergen I."/>
            <person name="Shu S."/>
            <person name="Carlson J."/>
            <person name="Kinoshita T."/>
            <person name="Ohta Y."/>
            <person name="Mawaribuchi S."/>
            <person name="Jenkins J."/>
            <person name="Grimwood J."/>
            <person name="Schmutz J."/>
            <person name="Mitros T."/>
            <person name="Mozaffari S.V."/>
            <person name="Suzuki Y."/>
            <person name="Haramoto Y."/>
            <person name="Yamamoto T.S."/>
            <person name="Takagi C."/>
            <person name="Heald R."/>
            <person name="Miller K."/>
            <person name="Haudenschild C."/>
            <person name="Kitzman J."/>
            <person name="Nakayama T."/>
            <person name="Izutsu Y."/>
            <person name="Robert J."/>
            <person name="Fortriede J."/>
            <person name="Burns K."/>
            <person name="Lotay V."/>
            <person name="Karimi K."/>
            <person name="Yasuoka Y."/>
            <person name="Dichmann D.S."/>
            <person name="Flajnik M.F."/>
            <person name="Houston D.W."/>
            <person name="Shendure J."/>
            <person name="DuPasquier L."/>
            <person name="Vize P.D."/>
            <person name="Zorn A.M."/>
            <person name="Ito M."/>
            <person name="Marcotte E.M."/>
            <person name="Wallingford J.B."/>
            <person name="Ito Y."/>
            <person name="Asashima M."/>
            <person name="Ueno N."/>
            <person name="Matsuda Y."/>
            <person name="Veenstra G.J."/>
            <person name="Fujiyama A."/>
            <person name="Harland R.M."/>
            <person name="Taira M."/>
            <person name="Rokhsar D.S."/>
        </authorList>
    </citation>
    <scope>NUCLEOTIDE SEQUENCE [LARGE SCALE GENOMIC DNA]</scope>
    <source>
        <strain evidence="2">J</strain>
    </source>
</reference>
<protein>
    <submittedName>
        <fullName evidence="1">Uncharacterized protein</fullName>
    </submittedName>
</protein>